<feature type="transmembrane region" description="Helical" evidence="2">
    <location>
        <begin position="220"/>
        <end position="247"/>
    </location>
</feature>
<feature type="transmembrane region" description="Helical" evidence="2">
    <location>
        <begin position="253"/>
        <end position="274"/>
    </location>
</feature>
<evidence type="ECO:0000256" key="2">
    <source>
        <dbReference type="SAM" id="Phobius"/>
    </source>
</evidence>
<organism evidence="3 4">
    <name type="scientific">Streptomyces xinghaiensis</name>
    <dbReference type="NCBI Taxonomy" id="1038928"/>
    <lineage>
        <taxon>Bacteria</taxon>
        <taxon>Bacillati</taxon>
        <taxon>Actinomycetota</taxon>
        <taxon>Actinomycetes</taxon>
        <taxon>Kitasatosporales</taxon>
        <taxon>Streptomycetaceae</taxon>
        <taxon>Streptomyces</taxon>
    </lineage>
</organism>
<feature type="compositionally biased region" description="Gly residues" evidence="1">
    <location>
        <begin position="70"/>
        <end position="79"/>
    </location>
</feature>
<dbReference type="Pfam" id="PF24400">
    <property type="entry name" value="DUF7544"/>
    <property type="match status" value="1"/>
</dbReference>
<evidence type="ECO:0000313" key="4">
    <source>
        <dbReference type="Proteomes" id="UP000028058"/>
    </source>
</evidence>
<dbReference type="PANTHER" id="PTHR33133:SF1">
    <property type="entry name" value="EXPRESSED PROTEIN-RELATED"/>
    <property type="match status" value="1"/>
</dbReference>
<keyword evidence="2" id="KW-0472">Membrane</keyword>
<dbReference type="EMBL" id="JNAD02000002">
    <property type="protein sequence ID" value="RKM97814.1"/>
    <property type="molecule type" value="Genomic_DNA"/>
</dbReference>
<dbReference type="PANTHER" id="PTHR33133">
    <property type="entry name" value="OS08G0107100 PROTEIN-RELATED"/>
    <property type="match status" value="1"/>
</dbReference>
<dbReference type="RefSeq" id="WP_043471200.1">
    <property type="nucleotide sequence ID" value="NZ_JBFACB010000003.1"/>
</dbReference>
<protein>
    <recommendedName>
        <fullName evidence="5">Glycerophosphoryl diester phosphodiesterase membrane domain-containing protein</fullName>
    </recommendedName>
</protein>
<evidence type="ECO:0000313" key="3">
    <source>
        <dbReference type="EMBL" id="RKM97814.1"/>
    </source>
</evidence>
<dbReference type="InterPro" id="IPR055966">
    <property type="entry name" value="DUF7544"/>
</dbReference>
<feature type="transmembrane region" description="Helical" evidence="2">
    <location>
        <begin position="355"/>
        <end position="384"/>
    </location>
</feature>
<gene>
    <name evidence="3" type="ORF">SFRA_004405</name>
</gene>
<name>A0A3R7J7H4_9ACTN</name>
<feature type="compositionally biased region" description="Gly residues" evidence="1">
    <location>
        <begin position="405"/>
        <end position="414"/>
    </location>
</feature>
<keyword evidence="4" id="KW-1185">Reference proteome</keyword>
<keyword evidence="2" id="KW-1133">Transmembrane helix</keyword>
<accession>A0A3R7J7H4</accession>
<sequence>MNDSPGWASPGSAPSGDPGRDGGNPAGPDRDETGSGSSSEPPVNWSKEQPPGGRWAAPAGSGPTPPPEGGGPGTPGGWSTGWAPPPVVAKPGIIPLRPLGIGEILDGAVSTMRAHWRTVLGISLAVAVITQAVSTVTTGLWFNDQTGLAALENDPDPTPDEILDALSGALTGSAATGFVSMLGTIIATAMLTMVVSRAVLGRPVTTGDAWHSARPQLLRLFGLLFLIPLIILTITAVAVAPGLILTAAGSTGAGAALTLAGGLAALVLAVWLWIRFSLAAPALMLERQGVIASLRRSAKLVRGAWWRVFGIQLLTLVLLVFVAAVIEIPTSLIAVVVGGESATDWMAGETAETGWLFLIVLGIGAVISSTITFPISAGVTALLYMDQRIRREALDLELGRAAGLPGYGTPGPGDGRTDGTTPGS</sequence>
<dbReference type="Proteomes" id="UP000028058">
    <property type="component" value="Unassembled WGS sequence"/>
</dbReference>
<feature type="region of interest" description="Disordered" evidence="1">
    <location>
        <begin position="1"/>
        <end position="84"/>
    </location>
</feature>
<comment type="caution">
    <text evidence="3">The sequence shown here is derived from an EMBL/GenBank/DDBJ whole genome shotgun (WGS) entry which is preliminary data.</text>
</comment>
<keyword evidence="2" id="KW-0812">Transmembrane</keyword>
<dbReference type="OrthoDB" id="121140at2"/>
<dbReference type="AlphaFoldDB" id="A0A3R7J7H4"/>
<proteinExistence type="predicted"/>
<evidence type="ECO:0000256" key="1">
    <source>
        <dbReference type="SAM" id="MobiDB-lite"/>
    </source>
</evidence>
<feature type="transmembrane region" description="Helical" evidence="2">
    <location>
        <begin position="119"/>
        <end position="142"/>
    </location>
</feature>
<evidence type="ECO:0008006" key="5">
    <source>
        <dbReference type="Google" id="ProtNLM"/>
    </source>
</evidence>
<feature type="transmembrane region" description="Helical" evidence="2">
    <location>
        <begin position="178"/>
        <end position="200"/>
    </location>
</feature>
<feature type="transmembrane region" description="Helical" evidence="2">
    <location>
        <begin position="304"/>
        <end position="326"/>
    </location>
</feature>
<feature type="compositionally biased region" description="Low complexity" evidence="1">
    <location>
        <begin position="1"/>
        <end position="17"/>
    </location>
</feature>
<reference evidence="3 4" key="1">
    <citation type="journal article" date="2014" name="Genome Announc.">
        <title>Draft Genome Sequence of Streptomyces fradiae ATCC 19609, a Strain Highly Sensitive to Antibiotics.</title>
        <authorList>
            <person name="Bekker O.B."/>
            <person name="Klimina K.M."/>
            <person name="Vatlin A.A."/>
            <person name="Zakharevich N.V."/>
            <person name="Kasianov A.S."/>
            <person name="Danilenko V.N."/>
        </authorList>
    </citation>
    <scope>NUCLEOTIDE SEQUENCE [LARGE SCALE GENOMIC DNA]</scope>
    <source>
        <strain evidence="3 4">ATCC 19609</strain>
    </source>
</reference>
<feature type="region of interest" description="Disordered" evidence="1">
    <location>
        <begin position="405"/>
        <end position="424"/>
    </location>
</feature>